<proteinExistence type="predicted"/>
<sequence length="340" mass="37980">MAATPAPLFFKPQVPVTPPPDQHTFNKGPSFPPQPPRSDFARVAYAAMGMKPPQEQPGMSAPPPSSQTETTATPASAGSGLPNGVHTNFQELTSDPRYLAMASRIASYYQQRCQAISNFQQQRCQAWANAQRAKCQEMMQAAMLIVAWYIRDRISRRRKRQRRAFKRGLRQRSRPETGNKITKGESVRRWVLDVPLKPTSSPRADADEEKRALDKDEAAFEMDKDEPAPDKDSQLFNVADSMIKSQLARIDVPLLGVLSLDESDDESDSDTDEEFEEDFQQEGGDEEMEDGEEEEDYDEEDGEYESEVQTPEVEVAGSKSVHLGTLKDNSRNPNGSSCVS</sequence>
<feature type="compositionally biased region" description="Basic residues" evidence="1">
    <location>
        <begin position="162"/>
        <end position="172"/>
    </location>
</feature>
<name>A0AAJ0FBP1_9PEZI</name>
<evidence type="ECO:0000313" key="2">
    <source>
        <dbReference type="EMBL" id="KAK1755355.1"/>
    </source>
</evidence>
<comment type="caution">
    <text evidence="2">The sequence shown here is derived from an EMBL/GenBank/DDBJ whole genome shotgun (WGS) entry which is preliminary data.</text>
</comment>
<feature type="region of interest" description="Disordered" evidence="1">
    <location>
        <begin position="162"/>
        <end position="212"/>
    </location>
</feature>
<dbReference type="AlphaFoldDB" id="A0AAJ0FBP1"/>
<evidence type="ECO:0000256" key="1">
    <source>
        <dbReference type="SAM" id="MobiDB-lite"/>
    </source>
</evidence>
<organism evidence="2 3">
    <name type="scientific">Echria macrotheca</name>
    <dbReference type="NCBI Taxonomy" id="438768"/>
    <lineage>
        <taxon>Eukaryota</taxon>
        <taxon>Fungi</taxon>
        <taxon>Dikarya</taxon>
        <taxon>Ascomycota</taxon>
        <taxon>Pezizomycotina</taxon>
        <taxon>Sordariomycetes</taxon>
        <taxon>Sordariomycetidae</taxon>
        <taxon>Sordariales</taxon>
        <taxon>Schizotheciaceae</taxon>
        <taxon>Echria</taxon>
    </lineage>
</organism>
<gene>
    <name evidence="2" type="ORF">QBC47DRAFT_214673</name>
</gene>
<protein>
    <submittedName>
        <fullName evidence="2">Uncharacterized protein</fullName>
    </submittedName>
</protein>
<dbReference type="Proteomes" id="UP001239445">
    <property type="component" value="Unassembled WGS sequence"/>
</dbReference>
<feature type="compositionally biased region" description="Polar residues" evidence="1">
    <location>
        <begin position="331"/>
        <end position="340"/>
    </location>
</feature>
<accession>A0AAJ0FBP1</accession>
<feature type="compositionally biased region" description="Acidic residues" evidence="1">
    <location>
        <begin position="261"/>
        <end position="306"/>
    </location>
</feature>
<dbReference type="EMBL" id="MU839834">
    <property type="protein sequence ID" value="KAK1755355.1"/>
    <property type="molecule type" value="Genomic_DNA"/>
</dbReference>
<feature type="region of interest" description="Disordered" evidence="1">
    <location>
        <begin position="1"/>
        <end position="87"/>
    </location>
</feature>
<reference evidence="2" key="1">
    <citation type="submission" date="2023-06" db="EMBL/GenBank/DDBJ databases">
        <title>Genome-scale phylogeny and comparative genomics of the fungal order Sordariales.</title>
        <authorList>
            <consortium name="Lawrence Berkeley National Laboratory"/>
            <person name="Hensen N."/>
            <person name="Bonometti L."/>
            <person name="Westerberg I."/>
            <person name="Brannstrom I.O."/>
            <person name="Guillou S."/>
            <person name="Cros-Aarteil S."/>
            <person name="Calhoun S."/>
            <person name="Haridas S."/>
            <person name="Kuo A."/>
            <person name="Mondo S."/>
            <person name="Pangilinan J."/>
            <person name="Riley R."/>
            <person name="Labutti K."/>
            <person name="Andreopoulos B."/>
            <person name="Lipzen A."/>
            <person name="Chen C."/>
            <person name="Yanf M."/>
            <person name="Daum C."/>
            <person name="Ng V."/>
            <person name="Clum A."/>
            <person name="Steindorff A."/>
            <person name="Ohm R."/>
            <person name="Martin F."/>
            <person name="Silar P."/>
            <person name="Natvig D."/>
            <person name="Lalanne C."/>
            <person name="Gautier V."/>
            <person name="Ament-Velasquez S.L."/>
            <person name="Kruys A."/>
            <person name="Hutchinson M.I."/>
            <person name="Powell A.J."/>
            <person name="Barry K."/>
            <person name="Miller A.N."/>
            <person name="Grigoriev I.V."/>
            <person name="Debuchy R."/>
            <person name="Gladieux P."/>
            <person name="Thoren M.H."/>
            <person name="Johannesson H."/>
        </authorList>
    </citation>
    <scope>NUCLEOTIDE SEQUENCE</scope>
    <source>
        <strain evidence="2">PSN4</strain>
    </source>
</reference>
<feature type="compositionally biased region" description="Polar residues" evidence="1">
    <location>
        <begin position="66"/>
        <end position="76"/>
    </location>
</feature>
<keyword evidence="3" id="KW-1185">Reference proteome</keyword>
<feature type="compositionally biased region" description="Basic and acidic residues" evidence="1">
    <location>
        <begin position="173"/>
        <end position="191"/>
    </location>
</feature>
<evidence type="ECO:0000313" key="3">
    <source>
        <dbReference type="Proteomes" id="UP001239445"/>
    </source>
</evidence>
<feature type="region of interest" description="Disordered" evidence="1">
    <location>
        <begin position="260"/>
        <end position="340"/>
    </location>
</feature>